<evidence type="ECO:0000313" key="3">
    <source>
        <dbReference type="EMBL" id="SET37474.1"/>
    </source>
</evidence>
<dbReference type="OrthoDB" id="9796287at2"/>
<evidence type="ECO:0000259" key="2">
    <source>
        <dbReference type="Pfam" id="PF01571"/>
    </source>
</evidence>
<dbReference type="RefSeq" id="WP_090659645.1">
    <property type="nucleotide sequence ID" value="NZ_FOIA01000023.1"/>
</dbReference>
<dbReference type="Pfam" id="PF01571">
    <property type="entry name" value="GCV_T"/>
    <property type="match status" value="1"/>
</dbReference>
<keyword evidence="4" id="KW-1185">Reference proteome</keyword>
<dbReference type="SUPFAM" id="SSF103025">
    <property type="entry name" value="Folate-binding domain"/>
    <property type="match status" value="1"/>
</dbReference>
<dbReference type="InterPro" id="IPR006222">
    <property type="entry name" value="GCVT_N"/>
</dbReference>
<name>A0A1I0DYU7_9PROT</name>
<dbReference type="PANTHER" id="PTHR22602">
    <property type="entry name" value="TRANSFERASE CAF17, MITOCHONDRIAL-RELATED"/>
    <property type="match status" value="1"/>
</dbReference>
<dbReference type="SUPFAM" id="SSF101790">
    <property type="entry name" value="Aminomethyltransferase beta-barrel domain"/>
    <property type="match status" value="1"/>
</dbReference>
<dbReference type="Proteomes" id="UP000199345">
    <property type="component" value="Unassembled WGS sequence"/>
</dbReference>
<proteinExistence type="predicted"/>
<sequence length="347" mass="38168">MQENWRNFLQTQHALIENGQVVHFGDPVSELEHAQAGTILVDLSHYGLLGFSGADAGVFLQNQLSCDIREVNANQAKYGSYCTPKGRILANFIIMQIDGEWMLQLPVDLCTSIQKRLSMFVLRSKVDIHDRSGQYVRIGIAGAQANKLARSMTGAELDLNTGSALKIIHGAHAHVICHAPDRFEFIVSEKDAQELWYLFNGNARPAGAACWRRREIHEGVPVITAATQEQFLPQMINLDIIGGVSFKKGCYPGQEIVARTQYLGKLKRRMYLAKIATDEPVNEGDDVFDTKMQDQSCGTIVNAVPSVEGGYDVLAVIQQNSINAGSLSWRKPGGPALIIGALPYSLD</sequence>
<dbReference type="PANTHER" id="PTHR22602:SF0">
    <property type="entry name" value="TRANSFERASE CAF17, MITOCHONDRIAL-RELATED"/>
    <property type="match status" value="1"/>
</dbReference>
<evidence type="ECO:0000313" key="4">
    <source>
        <dbReference type="Proteomes" id="UP000199345"/>
    </source>
</evidence>
<dbReference type="AlphaFoldDB" id="A0A1I0DYU7"/>
<gene>
    <name evidence="3" type="ORF">SAMN05216326_12346</name>
</gene>
<dbReference type="EMBL" id="FOIA01000023">
    <property type="protein sequence ID" value="SET37474.1"/>
    <property type="molecule type" value="Genomic_DNA"/>
</dbReference>
<organism evidence="3 4">
    <name type="scientific">Nitrosomonas marina</name>
    <dbReference type="NCBI Taxonomy" id="917"/>
    <lineage>
        <taxon>Bacteria</taxon>
        <taxon>Pseudomonadati</taxon>
        <taxon>Pseudomonadota</taxon>
        <taxon>Betaproteobacteria</taxon>
        <taxon>Nitrosomonadales</taxon>
        <taxon>Nitrosomonadaceae</taxon>
        <taxon>Nitrosomonas</taxon>
    </lineage>
</organism>
<dbReference type="InterPro" id="IPR017703">
    <property type="entry name" value="YgfZ/GCV_T_CS"/>
</dbReference>
<dbReference type="PIRSF" id="PIRSF006487">
    <property type="entry name" value="GcvT"/>
    <property type="match status" value="1"/>
</dbReference>
<evidence type="ECO:0000256" key="1">
    <source>
        <dbReference type="PIRSR" id="PIRSR006487-1"/>
    </source>
</evidence>
<protein>
    <recommendedName>
        <fullName evidence="2">GCVT N-terminal domain-containing protein</fullName>
    </recommendedName>
</protein>
<feature type="domain" description="GCVT N-terminal" evidence="2">
    <location>
        <begin position="29"/>
        <end position="240"/>
    </location>
</feature>
<dbReference type="InterPro" id="IPR045179">
    <property type="entry name" value="YgfZ/GcvT"/>
</dbReference>
<dbReference type="InterPro" id="IPR029043">
    <property type="entry name" value="GcvT/YgfZ_C"/>
</dbReference>
<reference evidence="4" key="1">
    <citation type="submission" date="2016-10" db="EMBL/GenBank/DDBJ databases">
        <authorList>
            <person name="Varghese N."/>
            <person name="Submissions S."/>
        </authorList>
    </citation>
    <scope>NUCLEOTIDE SEQUENCE [LARGE SCALE GENOMIC DNA]</scope>
    <source>
        <strain evidence="4">Nm71</strain>
    </source>
</reference>
<dbReference type="GO" id="GO:0016226">
    <property type="term" value="P:iron-sulfur cluster assembly"/>
    <property type="evidence" value="ECO:0007669"/>
    <property type="project" value="TreeGrafter"/>
</dbReference>
<accession>A0A1I0DYU7</accession>
<dbReference type="Gene3D" id="3.30.70.1400">
    <property type="entry name" value="Aminomethyltransferase beta-barrel domains"/>
    <property type="match status" value="1"/>
</dbReference>
<feature type="binding site" evidence="1">
    <location>
        <position position="184"/>
    </location>
    <ligand>
        <name>substrate</name>
    </ligand>
</feature>
<dbReference type="Gene3D" id="2.40.30.160">
    <property type="match status" value="1"/>
</dbReference>
<dbReference type="NCBIfam" id="TIGR03317">
    <property type="entry name" value="ygfZ_signature"/>
    <property type="match status" value="1"/>
</dbReference>
<dbReference type="Gene3D" id="3.30.70.1630">
    <property type="match status" value="1"/>
</dbReference>